<evidence type="ECO:0000313" key="2">
    <source>
        <dbReference type="Proteomes" id="UP001285636"/>
    </source>
</evidence>
<dbReference type="Proteomes" id="UP001285636">
    <property type="component" value="Unassembled WGS sequence"/>
</dbReference>
<evidence type="ECO:0000313" key="1">
    <source>
        <dbReference type="EMBL" id="MDV2887349.1"/>
    </source>
</evidence>
<dbReference type="NCBIfam" id="TIGR02841">
    <property type="entry name" value="spore_YyaC"/>
    <property type="match status" value="1"/>
</dbReference>
<dbReference type="Pfam" id="PF06866">
    <property type="entry name" value="DUF1256"/>
    <property type="match status" value="1"/>
</dbReference>
<dbReference type="GO" id="GO:0008233">
    <property type="term" value="F:peptidase activity"/>
    <property type="evidence" value="ECO:0007669"/>
    <property type="project" value="UniProtKB-KW"/>
</dbReference>
<protein>
    <submittedName>
        <fullName evidence="1">Spore protease YyaC</fullName>
    </submittedName>
</protein>
<dbReference type="SUPFAM" id="SSF53163">
    <property type="entry name" value="HybD-like"/>
    <property type="match status" value="1"/>
</dbReference>
<dbReference type="InterPro" id="IPR023430">
    <property type="entry name" value="Pept_HybD-like_dom_sf"/>
</dbReference>
<dbReference type="AlphaFoldDB" id="A0AAJ2NS01"/>
<keyword evidence="1" id="KW-0645">Protease</keyword>
<keyword evidence="1" id="KW-0378">Hydrolase</keyword>
<dbReference type="RefSeq" id="WP_075681611.1">
    <property type="nucleotide sequence ID" value="NZ_CP144224.1"/>
</dbReference>
<dbReference type="InterPro" id="IPR009665">
    <property type="entry name" value="YyaC"/>
</dbReference>
<gene>
    <name evidence="1" type="primary">yyaC</name>
    <name evidence="1" type="ORF">RYX45_19365</name>
</gene>
<reference evidence="1" key="1">
    <citation type="submission" date="2023-10" db="EMBL/GenBank/DDBJ databases">
        <title>Screening of Alkalihalophilus pseudofirmusBZ-TG-HK211 and Its Alleviation of Salt Stress on Rapeseed Growth.</title>
        <authorList>
            <person name="Zhao B."/>
            <person name="Guo T."/>
        </authorList>
    </citation>
    <scope>NUCLEOTIDE SEQUENCE</scope>
    <source>
        <strain evidence="1">BZ-TG-HK211</strain>
    </source>
</reference>
<accession>A0AAJ2NS01</accession>
<dbReference type="GO" id="GO:0006508">
    <property type="term" value="P:proteolysis"/>
    <property type="evidence" value="ECO:0007669"/>
    <property type="project" value="UniProtKB-KW"/>
</dbReference>
<sequence>MSTNHRLFGKSLTPIRVHMDEDDAKSTLIHNLFTHTNELTRRELVIVCIGTDRSTGDSLGPLIGTKLSEKKLQRFHVYGTLEKPVHAVNLADRMKEIEQSHYRPYILAIDACLGRVNSIGKISLANGPVQPGAAVNKQLPAVGDIHITGIVNIGGMMEYFVLQNTRLFTVMRMADTISDVIYSVDQQLPHRTKPTSLLENLKPNIFLKTKKETPF</sequence>
<dbReference type="EMBL" id="JAWJAY010000011">
    <property type="protein sequence ID" value="MDV2887349.1"/>
    <property type="molecule type" value="Genomic_DNA"/>
</dbReference>
<proteinExistence type="predicted"/>
<name>A0AAJ2NS01_ALKPS</name>
<organism evidence="1 2">
    <name type="scientific">Alkalihalophilus pseudofirmus</name>
    <name type="common">Bacillus pseudofirmus</name>
    <dbReference type="NCBI Taxonomy" id="79885"/>
    <lineage>
        <taxon>Bacteria</taxon>
        <taxon>Bacillati</taxon>
        <taxon>Bacillota</taxon>
        <taxon>Bacilli</taxon>
        <taxon>Bacillales</taxon>
        <taxon>Bacillaceae</taxon>
        <taxon>Alkalihalophilus</taxon>
    </lineage>
</organism>
<comment type="caution">
    <text evidence="1">The sequence shown here is derived from an EMBL/GenBank/DDBJ whole genome shotgun (WGS) entry which is preliminary data.</text>
</comment>